<comment type="caution">
    <text evidence="2">The sequence shown here is derived from an EMBL/GenBank/DDBJ whole genome shotgun (WGS) entry which is preliminary data.</text>
</comment>
<sequence length="196" mass="22619">MLDLARALAQFPLLETERLVLRQPVLTDRDAVFAIMADPQVLRYFGQLPMEAPEQAERRLRNMSQSFEQKIGVRWAITLRETGEWLGSAGFWRFMSEHARAEIGYELAAAWWGKGIMVEALQVMLQFGFETLKLHSIEAQIHPLNHGSRRVLEKLGFHQEGLLRENYFDLVEQRFTDTAVFGLLGADWHLQHGVKD</sequence>
<dbReference type="InterPro" id="IPR016181">
    <property type="entry name" value="Acyl_CoA_acyltransferase"/>
</dbReference>
<organism evidence="2 3">
    <name type="scientific">Herpetosiphon gulosus</name>
    <dbReference type="NCBI Taxonomy" id="1973496"/>
    <lineage>
        <taxon>Bacteria</taxon>
        <taxon>Bacillati</taxon>
        <taxon>Chloroflexota</taxon>
        <taxon>Chloroflexia</taxon>
        <taxon>Herpetosiphonales</taxon>
        <taxon>Herpetosiphonaceae</taxon>
        <taxon>Herpetosiphon</taxon>
    </lineage>
</organism>
<dbReference type="PROSITE" id="PS51186">
    <property type="entry name" value="GNAT"/>
    <property type="match status" value="1"/>
</dbReference>
<dbReference type="Pfam" id="PF13302">
    <property type="entry name" value="Acetyltransf_3"/>
    <property type="match status" value="1"/>
</dbReference>
<name>A0ABP9X9B2_9CHLR</name>
<keyword evidence="3" id="KW-1185">Reference proteome</keyword>
<proteinExistence type="predicted"/>
<dbReference type="EMBL" id="BAABRU010000033">
    <property type="protein sequence ID" value="GAA5531130.1"/>
    <property type="molecule type" value="Genomic_DNA"/>
</dbReference>
<reference evidence="2 3" key="1">
    <citation type="submission" date="2024-02" db="EMBL/GenBank/DDBJ databases">
        <title>Herpetosiphon gulosus NBRC 112829.</title>
        <authorList>
            <person name="Ichikawa N."/>
            <person name="Katano-Makiyama Y."/>
            <person name="Hidaka K."/>
        </authorList>
    </citation>
    <scope>NUCLEOTIDE SEQUENCE [LARGE SCALE GENOMIC DNA]</scope>
    <source>
        <strain evidence="2 3">NBRC 112829</strain>
    </source>
</reference>
<accession>A0ABP9X9B2</accession>
<dbReference type="PANTHER" id="PTHR43792:SF9">
    <property type="entry name" value="RIBOSOMAL-PROTEIN-ALANINE ACETYLTRANSFERASE"/>
    <property type="match status" value="1"/>
</dbReference>
<evidence type="ECO:0000259" key="1">
    <source>
        <dbReference type="PROSITE" id="PS51186"/>
    </source>
</evidence>
<dbReference type="InterPro" id="IPR051531">
    <property type="entry name" value="N-acetyltransferase"/>
</dbReference>
<dbReference type="RefSeq" id="WP_345724710.1">
    <property type="nucleotide sequence ID" value="NZ_BAABRU010000033.1"/>
</dbReference>
<dbReference type="Proteomes" id="UP001428290">
    <property type="component" value="Unassembled WGS sequence"/>
</dbReference>
<dbReference type="SUPFAM" id="SSF55729">
    <property type="entry name" value="Acyl-CoA N-acyltransferases (Nat)"/>
    <property type="match status" value="1"/>
</dbReference>
<gene>
    <name evidence="2" type="ORF">Hgul01_04955</name>
</gene>
<dbReference type="InterPro" id="IPR000182">
    <property type="entry name" value="GNAT_dom"/>
</dbReference>
<evidence type="ECO:0000313" key="2">
    <source>
        <dbReference type="EMBL" id="GAA5531130.1"/>
    </source>
</evidence>
<dbReference type="Gene3D" id="3.40.630.30">
    <property type="match status" value="1"/>
</dbReference>
<dbReference type="PANTHER" id="PTHR43792">
    <property type="entry name" value="GNAT FAMILY, PUTATIVE (AFU_ORTHOLOGUE AFUA_3G00765)-RELATED-RELATED"/>
    <property type="match status" value="1"/>
</dbReference>
<protein>
    <recommendedName>
        <fullName evidence="1">N-acetyltransferase domain-containing protein</fullName>
    </recommendedName>
</protein>
<feature type="domain" description="N-acetyltransferase" evidence="1">
    <location>
        <begin position="19"/>
        <end position="177"/>
    </location>
</feature>
<evidence type="ECO:0000313" key="3">
    <source>
        <dbReference type="Proteomes" id="UP001428290"/>
    </source>
</evidence>